<dbReference type="PANTHER" id="PTHR21581:SF6">
    <property type="entry name" value="TRAFFICKING PROTEIN PARTICLE COMPLEX SUBUNIT 12"/>
    <property type="match status" value="1"/>
</dbReference>
<reference evidence="3" key="1">
    <citation type="submission" date="2022-01" db="EMBL/GenBank/DDBJ databases">
        <authorList>
            <person name="King R."/>
        </authorList>
    </citation>
    <scope>NUCLEOTIDE SEQUENCE</scope>
</reference>
<dbReference type="PANTHER" id="PTHR21581">
    <property type="entry name" value="D-ALANYL-D-ALANINE CARBOXYPEPTIDASE"/>
    <property type="match status" value="1"/>
</dbReference>
<proteinExistence type="predicted"/>
<dbReference type="InterPro" id="IPR019734">
    <property type="entry name" value="TPR_rpt"/>
</dbReference>
<dbReference type="InterPro" id="IPR011990">
    <property type="entry name" value="TPR-like_helical_dom_sf"/>
</dbReference>
<dbReference type="Proteomes" id="UP001152798">
    <property type="component" value="Chromosome 3"/>
</dbReference>
<feature type="region of interest" description="Disordered" evidence="2">
    <location>
        <begin position="104"/>
        <end position="134"/>
    </location>
</feature>
<dbReference type="SUPFAM" id="SSF48452">
    <property type="entry name" value="TPR-like"/>
    <property type="match status" value="1"/>
</dbReference>
<protein>
    <recommendedName>
        <fullName evidence="5">Trafficking protein particle complex subunit 12</fullName>
    </recommendedName>
</protein>
<evidence type="ECO:0000256" key="1">
    <source>
        <dbReference type="PROSITE-ProRule" id="PRU00339"/>
    </source>
</evidence>
<name>A0A9P0EBX5_NEZVI</name>
<dbReference type="Pfam" id="PF14559">
    <property type="entry name" value="TPR_19"/>
    <property type="match status" value="1"/>
</dbReference>
<dbReference type="EMBL" id="OV725079">
    <property type="protein sequence ID" value="CAH1395351.1"/>
    <property type="molecule type" value="Genomic_DNA"/>
</dbReference>
<keyword evidence="1" id="KW-0802">TPR repeat</keyword>
<dbReference type="Gene3D" id="1.25.40.10">
    <property type="entry name" value="Tetratricopeptide repeat domain"/>
    <property type="match status" value="1"/>
</dbReference>
<evidence type="ECO:0000256" key="2">
    <source>
        <dbReference type="SAM" id="MobiDB-lite"/>
    </source>
</evidence>
<organism evidence="3 4">
    <name type="scientific">Nezara viridula</name>
    <name type="common">Southern green stink bug</name>
    <name type="synonym">Cimex viridulus</name>
    <dbReference type="NCBI Taxonomy" id="85310"/>
    <lineage>
        <taxon>Eukaryota</taxon>
        <taxon>Metazoa</taxon>
        <taxon>Ecdysozoa</taxon>
        <taxon>Arthropoda</taxon>
        <taxon>Hexapoda</taxon>
        <taxon>Insecta</taxon>
        <taxon>Pterygota</taxon>
        <taxon>Neoptera</taxon>
        <taxon>Paraneoptera</taxon>
        <taxon>Hemiptera</taxon>
        <taxon>Heteroptera</taxon>
        <taxon>Panheteroptera</taxon>
        <taxon>Pentatomomorpha</taxon>
        <taxon>Pentatomoidea</taxon>
        <taxon>Pentatomidae</taxon>
        <taxon>Pentatominae</taxon>
        <taxon>Nezara</taxon>
    </lineage>
</organism>
<feature type="repeat" description="TPR" evidence="1">
    <location>
        <begin position="474"/>
        <end position="507"/>
    </location>
</feature>
<dbReference type="SMART" id="SM00028">
    <property type="entry name" value="TPR"/>
    <property type="match status" value="2"/>
</dbReference>
<evidence type="ECO:0000313" key="3">
    <source>
        <dbReference type="EMBL" id="CAH1395351.1"/>
    </source>
</evidence>
<sequence>MEKSAKTEVSPLQNYFNYDTSSESNVFDELSTANSSAMMSSIVESKSTQDLFNAAVKKKTVEITNNITTLSLDPKESEPVVCKIFSQDNSSKTFFDLISPSSELDSDMGSREFHSSSLTSFTDSSASNEGPYPSPLQGFEDVSDVLNGMESDRSREAWIPSEETRRALILAATSSPGSYTPEKELLTMPGTVLEEDMVDGVYQLMKQYFSESEANQRKVLTVSDVSQDERGLRELIQAECFRAAVNLTGRLLTPYGQGYNKQGQPSKHTVYTIQLWFTRFCLLLKLNAFQVVESEANPWWDLDKPDLYYQFYPELYGGKLGTMVPFQMRLLLASLPAYLKNCPKAFERLYSVLAIVRKILSNLDNGKSEDGSLFELSPKEREISKQVWSSREARVLHSIINVALMAKNFILAIEVLQSLAEKSVSINQKRALESSLGRIFLQVGDVINAEKCFTVANSLKRNKKNTLSTNTADLRELVDQGLVHVAQNNYKEAHELFQKASLLDPSNIMVLNNIAVCLLYMGQLKNALTILTSAIDSNPRHALHEALLINVCTLFELESSHSDQNKLALLRQVAKYRGDAFNVSCLKLPLK</sequence>
<gene>
    <name evidence="3" type="ORF">NEZAVI_LOCUS5647</name>
</gene>
<accession>A0A9P0EBX5</accession>
<feature type="compositionally biased region" description="Low complexity" evidence="2">
    <location>
        <begin position="115"/>
        <end position="127"/>
    </location>
</feature>
<evidence type="ECO:0000313" key="4">
    <source>
        <dbReference type="Proteomes" id="UP001152798"/>
    </source>
</evidence>
<dbReference type="OrthoDB" id="428342at2759"/>
<dbReference type="AlphaFoldDB" id="A0A9P0EBX5"/>
<dbReference type="PROSITE" id="PS50005">
    <property type="entry name" value="TPR"/>
    <property type="match status" value="1"/>
</dbReference>
<dbReference type="GO" id="GO:0030008">
    <property type="term" value="C:TRAPP complex"/>
    <property type="evidence" value="ECO:0007669"/>
    <property type="project" value="TreeGrafter"/>
</dbReference>
<evidence type="ECO:0008006" key="5">
    <source>
        <dbReference type="Google" id="ProtNLM"/>
    </source>
</evidence>
<dbReference type="GO" id="GO:0005794">
    <property type="term" value="C:Golgi apparatus"/>
    <property type="evidence" value="ECO:0007669"/>
    <property type="project" value="TreeGrafter"/>
</dbReference>
<keyword evidence="4" id="KW-1185">Reference proteome</keyword>